<dbReference type="EMBL" id="QRYW01000099">
    <property type="protein sequence ID" value="RGV14580.1"/>
    <property type="molecule type" value="Genomic_DNA"/>
</dbReference>
<gene>
    <name evidence="2" type="ORF">DWW24_22095</name>
    <name evidence="1" type="ORF">L0P03_21380</name>
</gene>
<sequence>MYAKNDKRRLYQLMDMYVDGVITASVFCDEFYYAYDLEIADKDLTETERYMFTELDKISSRFSEFESDHQLDPKAFSTEYELRQKILEVRNILKNENMI</sequence>
<evidence type="ECO:0000313" key="2">
    <source>
        <dbReference type="EMBL" id="RGV14580.1"/>
    </source>
</evidence>
<dbReference type="RefSeq" id="WP_118108701.1">
    <property type="nucleotide sequence ID" value="NZ_JABWDG010000124.1"/>
</dbReference>
<dbReference type="Proteomes" id="UP000283426">
    <property type="component" value="Unassembled WGS sequence"/>
</dbReference>
<protein>
    <submittedName>
        <fullName evidence="2">Magnesium and cobalt transport protein CorA</fullName>
    </submittedName>
    <submittedName>
        <fullName evidence="1">NDUFAF4 family protein</fullName>
    </submittedName>
</protein>
<dbReference type="Proteomes" id="UP001199750">
    <property type="component" value="Unassembled WGS sequence"/>
</dbReference>
<dbReference type="EMBL" id="JAKNDN010000091">
    <property type="protein sequence ID" value="MCG4962369.1"/>
    <property type="molecule type" value="Genomic_DNA"/>
</dbReference>
<name>A0A412VXW9_9BACT</name>
<accession>A0A412VXW9</accession>
<comment type="caution">
    <text evidence="2">The sequence shown here is derived from an EMBL/GenBank/DDBJ whole genome shotgun (WGS) entry which is preliminary data.</text>
</comment>
<reference evidence="2 3" key="1">
    <citation type="submission" date="2018-08" db="EMBL/GenBank/DDBJ databases">
        <title>A genome reference for cultivated species of the human gut microbiota.</title>
        <authorList>
            <person name="Zou Y."/>
            <person name="Xue W."/>
            <person name="Luo G."/>
        </authorList>
    </citation>
    <scope>NUCLEOTIDE SEQUENCE [LARGE SCALE GENOMIC DNA]</scope>
    <source>
        <strain evidence="2 3">AF14-6AC</strain>
    </source>
</reference>
<organism evidence="2 3">
    <name type="scientific">Odoribacter splanchnicus</name>
    <dbReference type="NCBI Taxonomy" id="28118"/>
    <lineage>
        <taxon>Bacteria</taxon>
        <taxon>Pseudomonadati</taxon>
        <taxon>Bacteroidota</taxon>
        <taxon>Bacteroidia</taxon>
        <taxon>Bacteroidales</taxon>
        <taxon>Odoribacteraceae</taxon>
        <taxon>Odoribacter</taxon>
    </lineage>
</organism>
<proteinExistence type="predicted"/>
<reference evidence="1" key="2">
    <citation type="submission" date="2022-01" db="EMBL/GenBank/DDBJ databases">
        <title>Collection of gut derived symbiotic bacterial strains cultured from healthy donors.</title>
        <authorList>
            <person name="Lin H."/>
            <person name="Kohout C."/>
            <person name="Waligurski E."/>
            <person name="Pamer E.G."/>
        </authorList>
    </citation>
    <scope>NUCLEOTIDE SEQUENCE</scope>
    <source>
        <strain evidence="1">DFI.1.149</strain>
    </source>
</reference>
<dbReference type="AlphaFoldDB" id="A0A412VXW9"/>
<evidence type="ECO:0000313" key="1">
    <source>
        <dbReference type="EMBL" id="MCG4962369.1"/>
    </source>
</evidence>
<evidence type="ECO:0000313" key="3">
    <source>
        <dbReference type="Proteomes" id="UP000283426"/>
    </source>
</evidence>